<gene>
    <name evidence="1" type="ORF">ACFSYJ_36565</name>
</gene>
<comment type="caution">
    <text evidence="1">The sequence shown here is derived from an EMBL/GenBank/DDBJ whole genome shotgun (WGS) entry which is preliminary data.</text>
</comment>
<accession>A0ABW5GTK9</accession>
<dbReference type="Gene3D" id="1.50.10.20">
    <property type="match status" value="1"/>
</dbReference>
<dbReference type="InterPro" id="IPR007822">
    <property type="entry name" value="LANC-like"/>
</dbReference>
<dbReference type="SMART" id="SM01260">
    <property type="entry name" value="LANC_like"/>
    <property type="match status" value="1"/>
</dbReference>
<organism evidence="1 2">
    <name type="scientific">Amycolatopsis samaneae</name>
    <dbReference type="NCBI Taxonomy" id="664691"/>
    <lineage>
        <taxon>Bacteria</taxon>
        <taxon>Bacillati</taxon>
        <taxon>Actinomycetota</taxon>
        <taxon>Actinomycetes</taxon>
        <taxon>Pseudonocardiales</taxon>
        <taxon>Pseudonocardiaceae</taxon>
        <taxon>Amycolatopsis</taxon>
    </lineage>
</organism>
<reference evidence="2" key="1">
    <citation type="journal article" date="2019" name="Int. J. Syst. Evol. Microbiol.">
        <title>The Global Catalogue of Microorganisms (GCM) 10K type strain sequencing project: providing services to taxonomists for standard genome sequencing and annotation.</title>
        <authorList>
            <consortium name="The Broad Institute Genomics Platform"/>
            <consortium name="The Broad Institute Genome Sequencing Center for Infectious Disease"/>
            <person name="Wu L."/>
            <person name="Ma J."/>
        </authorList>
    </citation>
    <scope>NUCLEOTIDE SEQUENCE [LARGE SCALE GENOMIC DNA]</scope>
    <source>
        <strain evidence="2">CGMCC 4.7643</strain>
    </source>
</reference>
<evidence type="ECO:0000313" key="2">
    <source>
        <dbReference type="Proteomes" id="UP001597419"/>
    </source>
</evidence>
<dbReference type="EMBL" id="JBHUKU010000024">
    <property type="protein sequence ID" value="MFD2464179.1"/>
    <property type="molecule type" value="Genomic_DNA"/>
</dbReference>
<evidence type="ECO:0000313" key="1">
    <source>
        <dbReference type="EMBL" id="MFD2464179.1"/>
    </source>
</evidence>
<keyword evidence="2" id="KW-1185">Reference proteome</keyword>
<sequence>MTYPDPSLLDLADDIAAGLTDPATAIAIHRSIHNPHSQSLAGGAAGVALLHTERAFNRPGQWPTAHTWLSTAATGDLYGGTDACLFFGVPALAFVTRAAANGTGGYQRALPQLDAATGDLTRVRLAAANARIDQGERPALSEFDLIRGLTGLGVYHLRHAPESPVTAAVLAYLVRLTEPLPGDTELPGWWTDHGPTGQPPTDYPGGHGNFGMAHGITGPLALLALALRRGITVDGHVQAIARICTWLDTWQQHHPSGPWWPRTITVDEARARSCNQPEPLQPSWCYGTPGIARAQQLAALATGDTTRQHIAETALLGCLTDPTQLIRIIDPSLCHGAAGLLHTTWRAAGDAATDMLAAHLPALTMLLRDHLRTAPRAVELLEGSTGAALALHTAATGTAPRSSWDACLLLA</sequence>
<dbReference type="Proteomes" id="UP001597419">
    <property type="component" value="Unassembled WGS sequence"/>
</dbReference>
<dbReference type="Pfam" id="PF05147">
    <property type="entry name" value="LANC_like"/>
    <property type="match status" value="1"/>
</dbReference>
<dbReference type="CDD" id="cd04793">
    <property type="entry name" value="LanC"/>
    <property type="match status" value="1"/>
</dbReference>
<dbReference type="SUPFAM" id="SSF158745">
    <property type="entry name" value="LanC-like"/>
    <property type="match status" value="1"/>
</dbReference>
<protein>
    <submittedName>
        <fullName evidence="1">Lanthionine synthetase C family protein</fullName>
    </submittedName>
</protein>
<dbReference type="PRINTS" id="PR01955">
    <property type="entry name" value="LANCFRANKIA"/>
</dbReference>
<dbReference type="PRINTS" id="PR01950">
    <property type="entry name" value="LANCSUPER"/>
</dbReference>
<name>A0ABW5GTK9_9PSEU</name>
<proteinExistence type="predicted"/>
<dbReference type="RefSeq" id="WP_345407757.1">
    <property type="nucleotide sequence ID" value="NZ_BAABHG010000023.1"/>
</dbReference>
<dbReference type="InterPro" id="IPR033889">
    <property type="entry name" value="LanC"/>
</dbReference>